<proteinExistence type="inferred from homology"/>
<comment type="function">
    <text evidence="1">Essential component of the TIM23 complex, a complex that mediates the translocation of transit peptide-containing proteins across the mitochondrial inner membrane.</text>
</comment>
<dbReference type="PROSITE" id="PS50969">
    <property type="entry name" value="FCP1"/>
    <property type="match status" value="1"/>
</dbReference>
<comment type="subcellular location">
    <subcellularLocation>
        <location evidence="1">Mitochondrion inner membrane</location>
        <topology evidence="1">Single-pass membrane protein</topology>
    </subcellularLocation>
</comment>
<dbReference type="InterPro" id="IPR023214">
    <property type="entry name" value="HAD_sf"/>
</dbReference>
<keyword evidence="1" id="KW-0809">Transit peptide</keyword>
<dbReference type="CDD" id="cd07521">
    <property type="entry name" value="HAD_FCP1-like"/>
    <property type="match status" value="1"/>
</dbReference>
<accession>A0ABR2HH68</accession>
<keyword evidence="1" id="KW-0811">Translocation</keyword>
<evidence type="ECO:0000259" key="2">
    <source>
        <dbReference type="PROSITE" id="PS50969"/>
    </source>
</evidence>
<gene>
    <name evidence="3" type="ORF">M9Y10_020909</name>
    <name evidence="4" type="ORF">M9Y10_020910</name>
</gene>
<reference evidence="3 5" key="1">
    <citation type="submission" date="2024-04" db="EMBL/GenBank/DDBJ databases">
        <title>Tritrichomonas musculus Genome.</title>
        <authorList>
            <person name="Alves-Ferreira E."/>
            <person name="Grigg M."/>
            <person name="Lorenzi H."/>
            <person name="Galac M."/>
        </authorList>
    </citation>
    <scope>NUCLEOTIDE SEQUENCE [LARGE SCALE GENOMIC DNA]</scope>
    <source>
        <strain evidence="3 5">EAF2021</strain>
    </source>
</reference>
<dbReference type="Gene3D" id="3.40.50.1000">
    <property type="entry name" value="HAD superfamily/HAD-like"/>
    <property type="match status" value="1"/>
</dbReference>
<evidence type="ECO:0000313" key="5">
    <source>
        <dbReference type="Proteomes" id="UP001470230"/>
    </source>
</evidence>
<sequence length="188" mass="21708">MNMNDINSKPTIVVDLDDTLVHVTPILPKDSDKSNYFTIVVKRRKLYVQMRPNLQTFLDKLSKLFNIYVFTASEKSYANKIIDKILPNVKNCCRFFKDSCINLYGYFVKDLEVIQTPLHQTLLLDDTAGSAIKNPKNLIKIKPWNGEKDDDILTSLLSVLENIAFSEDLRQSFIEIMKKEIYEGFGTF</sequence>
<dbReference type="InterPro" id="IPR050365">
    <property type="entry name" value="TIM50"/>
</dbReference>
<evidence type="ECO:0000313" key="4">
    <source>
        <dbReference type="EMBL" id="KAK8845973.1"/>
    </source>
</evidence>
<dbReference type="EMBL" id="JAPFFF010000030">
    <property type="protein sequence ID" value="KAK8845972.1"/>
    <property type="molecule type" value="Genomic_DNA"/>
</dbReference>
<comment type="subunit">
    <text evidence="1">Component of the TIM23 complex.</text>
</comment>
<dbReference type="Proteomes" id="UP001470230">
    <property type="component" value="Unassembled WGS sequence"/>
</dbReference>
<keyword evidence="1" id="KW-0653">Protein transport</keyword>
<keyword evidence="5" id="KW-1185">Reference proteome</keyword>
<dbReference type="Pfam" id="PF03031">
    <property type="entry name" value="NIF"/>
    <property type="match status" value="1"/>
</dbReference>
<keyword evidence="1" id="KW-0813">Transport</keyword>
<name>A0ABR2HH68_9EUKA</name>
<protein>
    <recommendedName>
        <fullName evidence="1">Mitochondrial import inner membrane translocase subunit TIM50</fullName>
    </recommendedName>
</protein>
<evidence type="ECO:0000256" key="1">
    <source>
        <dbReference type="RuleBase" id="RU365079"/>
    </source>
</evidence>
<organism evidence="3 5">
    <name type="scientific">Tritrichomonas musculus</name>
    <dbReference type="NCBI Taxonomy" id="1915356"/>
    <lineage>
        <taxon>Eukaryota</taxon>
        <taxon>Metamonada</taxon>
        <taxon>Parabasalia</taxon>
        <taxon>Tritrichomonadida</taxon>
        <taxon>Tritrichomonadidae</taxon>
        <taxon>Tritrichomonas</taxon>
    </lineage>
</organism>
<comment type="similarity">
    <text evidence="1">Belongs to the TIM50 family.</text>
</comment>
<dbReference type="PANTHER" id="PTHR12210">
    <property type="entry name" value="DULLARD PROTEIN PHOSPHATASE"/>
    <property type="match status" value="1"/>
</dbReference>
<feature type="domain" description="FCP1 homology" evidence="2">
    <location>
        <begin position="5"/>
        <end position="163"/>
    </location>
</feature>
<comment type="caution">
    <text evidence="3">The sequence shown here is derived from an EMBL/GenBank/DDBJ whole genome shotgun (WGS) entry which is preliminary data.</text>
</comment>
<dbReference type="SUPFAM" id="SSF56784">
    <property type="entry name" value="HAD-like"/>
    <property type="match status" value="1"/>
</dbReference>
<dbReference type="EMBL" id="JAPFFF010000030">
    <property type="protein sequence ID" value="KAK8845973.1"/>
    <property type="molecule type" value="Genomic_DNA"/>
</dbReference>
<evidence type="ECO:0000313" key="3">
    <source>
        <dbReference type="EMBL" id="KAK8845972.1"/>
    </source>
</evidence>
<keyword evidence="1" id="KW-0496">Mitochondrion</keyword>
<dbReference type="SMART" id="SM00577">
    <property type="entry name" value="CPDc"/>
    <property type="match status" value="1"/>
</dbReference>
<dbReference type="InterPro" id="IPR004274">
    <property type="entry name" value="FCP1_dom"/>
</dbReference>
<dbReference type="InterPro" id="IPR036412">
    <property type="entry name" value="HAD-like_sf"/>
</dbReference>